<reference evidence="1 2" key="1">
    <citation type="journal article" date="2011" name="PLoS Pathog.">
        <title>Dynamic evolution of pathogenicity revealed by sequencing and comparative genomics of 19 Pseudomonas syringae isolates.</title>
        <authorList>
            <person name="Baltrus D.A."/>
            <person name="Nishimura M.T."/>
            <person name="Romanchuk A."/>
            <person name="Chang J.H."/>
            <person name="Mukhtar M.S."/>
            <person name="Cherkis K."/>
            <person name="Roach J."/>
            <person name="Grant S.R."/>
            <person name="Jones C.D."/>
            <person name="Dangl J.L."/>
        </authorList>
    </citation>
    <scope>NUCLEOTIDE SEQUENCE [LARGE SCALE GENOMIC DNA]</scope>
    <source>
        <strain evidence="2">M301072PT</strain>
    </source>
</reference>
<protein>
    <submittedName>
        <fullName evidence="1">Outer membrane protein</fullName>
    </submittedName>
</protein>
<feature type="non-terminal residue" evidence="1">
    <location>
        <position position="36"/>
    </location>
</feature>
<dbReference type="EMBL" id="AEAH01004309">
    <property type="protein sequence ID" value="EGH36000.1"/>
    <property type="molecule type" value="Genomic_DNA"/>
</dbReference>
<sequence length="36" mass="3694">REQISVGAAAVIAKTDIDNGRGTFGGSTDGQRQVFA</sequence>
<evidence type="ECO:0000313" key="1">
    <source>
        <dbReference type="EMBL" id="EGH36000.1"/>
    </source>
</evidence>
<name>F3G0K8_PSESX</name>
<dbReference type="AlphaFoldDB" id="F3G0K8"/>
<feature type="non-terminal residue" evidence="1">
    <location>
        <position position="1"/>
    </location>
</feature>
<proteinExistence type="predicted"/>
<dbReference type="HOGENOM" id="CLU_3361592_0_0_6"/>
<comment type="caution">
    <text evidence="1">The sequence shown here is derived from an EMBL/GenBank/DDBJ whole genome shotgun (WGS) entry which is preliminary data.</text>
</comment>
<accession>F3G0K8</accession>
<dbReference type="Proteomes" id="UP000004471">
    <property type="component" value="Unassembled WGS sequence"/>
</dbReference>
<evidence type="ECO:0000313" key="2">
    <source>
        <dbReference type="Proteomes" id="UP000004471"/>
    </source>
</evidence>
<organism evidence="1 2">
    <name type="scientific">Pseudomonas syringae pv. japonica str. M301072</name>
    <dbReference type="NCBI Taxonomy" id="629262"/>
    <lineage>
        <taxon>Bacteria</taxon>
        <taxon>Pseudomonadati</taxon>
        <taxon>Pseudomonadota</taxon>
        <taxon>Gammaproteobacteria</taxon>
        <taxon>Pseudomonadales</taxon>
        <taxon>Pseudomonadaceae</taxon>
        <taxon>Pseudomonas</taxon>
        <taxon>Pseudomonas syringae</taxon>
    </lineage>
</organism>
<gene>
    <name evidence="1" type="ORF">PSYJA_45886</name>
</gene>